<sequence>MTRLAHHPSVVFFFTIIALMTFNGLSLYLYIQDGFSATWLLITLIAIACISALYFQFNKQNKHMGFVLKSLANGDSSLGLSQYHPMRQHLEEIKTRIQSARLTAEQQAHFLQTLLVHIDLAVLVFDSDGNIIESNPAVTRLLGKTINHSEDLEDIAPLVKECDNSLRTIANWQYGEQQDNLSIQITSAQIQGQIRKIVTLQSIRDALQNKEQQAYKRLTKVLTHEVANSITPLSSIAQTCEGLLPETLSFNDEEDKQDLALALQTLAKRTEYLGAFIARFRTVSNLPSPALQPTQLAPLVEGIYQLHQQNCDQANIDLQLDINHSQLVMLDAAQIEQVLINLTKNAIEAVQQCNDLDEQGTRQVVLKTGANNAGQHFIEISDNGPGIAEHVVDMIFVPFFTTKQQGSGIGLSLSRQIMINHGGDLIYLKREQGACFRCVFG</sequence>
<proteinExistence type="predicted"/>
<dbReference type="AlphaFoldDB" id="A0A2A5JLH9"/>
<dbReference type="RefSeq" id="WP_099643503.1">
    <property type="nucleotide sequence ID" value="NZ_NKHF01000089.1"/>
</dbReference>
<evidence type="ECO:0000259" key="9">
    <source>
        <dbReference type="PROSITE" id="PS50109"/>
    </source>
</evidence>
<evidence type="ECO:0000259" key="10">
    <source>
        <dbReference type="PROSITE" id="PS50112"/>
    </source>
</evidence>
<dbReference type="PANTHER" id="PTHR43065:SF46">
    <property type="entry name" value="C4-DICARBOXYLATE TRANSPORT SENSOR PROTEIN DCTB"/>
    <property type="match status" value="1"/>
</dbReference>
<dbReference type="PROSITE" id="PS50112">
    <property type="entry name" value="PAS"/>
    <property type="match status" value="1"/>
</dbReference>
<feature type="transmembrane region" description="Helical" evidence="8">
    <location>
        <begin position="12"/>
        <end position="31"/>
    </location>
</feature>
<evidence type="ECO:0000256" key="3">
    <source>
        <dbReference type="ARBA" id="ARBA00022679"/>
    </source>
</evidence>
<dbReference type="PANTHER" id="PTHR43065">
    <property type="entry name" value="SENSOR HISTIDINE KINASE"/>
    <property type="match status" value="1"/>
</dbReference>
<keyword evidence="8" id="KW-0812">Transmembrane</keyword>
<organism evidence="11 12">
    <name type="scientific">Pseudoalteromonas piscicida</name>
    <dbReference type="NCBI Taxonomy" id="43662"/>
    <lineage>
        <taxon>Bacteria</taxon>
        <taxon>Pseudomonadati</taxon>
        <taxon>Pseudomonadota</taxon>
        <taxon>Gammaproteobacteria</taxon>
        <taxon>Alteromonadales</taxon>
        <taxon>Pseudoalteromonadaceae</taxon>
        <taxon>Pseudoalteromonas</taxon>
    </lineage>
</organism>
<keyword evidence="12" id="KW-1185">Reference proteome</keyword>
<keyword evidence="3" id="KW-0808">Transferase</keyword>
<feature type="domain" description="PAS" evidence="10">
    <location>
        <begin position="107"/>
        <end position="143"/>
    </location>
</feature>
<feature type="domain" description="Histidine kinase" evidence="9">
    <location>
        <begin position="221"/>
        <end position="441"/>
    </location>
</feature>
<dbReference type="GO" id="GO:0004673">
    <property type="term" value="F:protein histidine kinase activity"/>
    <property type="evidence" value="ECO:0007669"/>
    <property type="project" value="UniProtKB-EC"/>
</dbReference>
<dbReference type="EMBL" id="NKHF01000089">
    <property type="protein sequence ID" value="PCK30303.1"/>
    <property type="molecule type" value="Genomic_DNA"/>
</dbReference>
<dbReference type="Proteomes" id="UP000228621">
    <property type="component" value="Unassembled WGS sequence"/>
</dbReference>
<protein>
    <recommendedName>
        <fullName evidence="2">histidine kinase</fullName>
        <ecNumber evidence="2">2.7.13.3</ecNumber>
    </recommendedName>
</protein>
<keyword evidence="7" id="KW-0902">Two-component regulatory system</keyword>
<dbReference type="Pfam" id="PF02518">
    <property type="entry name" value="HATPase_c"/>
    <property type="match status" value="1"/>
</dbReference>
<keyword evidence="8" id="KW-1133">Transmembrane helix</keyword>
<dbReference type="SUPFAM" id="SSF55785">
    <property type="entry name" value="PYP-like sensor domain (PAS domain)"/>
    <property type="match status" value="1"/>
</dbReference>
<evidence type="ECO:0000256" key="8">
    <source>
        <dbReference type="SAM" id="Phobius"/>
    </source>
</evidence>
<keyword evidence="8" id="KW-0472">Membrane</keyword>
<evidence type="ECO:0000256" key="4">
    <source>
        <dbReference type="ARBA" id="ARBA00022741"/>
    </source>
</evidence>
<evidence type="ECO:0000256" key="5">
    <source>
        <dbReference type="ARBA" id="ARBA00022777"/>
    </source>
</evidence>
<dbReference type="SMART" id="SM00387">
    <property type="entry name" value="HATPase_c"/>
    <property type="match status" value="1"/>
</dbReference>
<evidence type="ECO:0000313" key="12">
    <source>
        <dbReference type="Proteomes" id="UP000228621"/>
    </source>
</evidence>
<dbReference type="PRINTS" id="PR00344">
    <property type="entry name" value="BCTRLSENSOR"/>
</dbReference>
<dbReference type="SUPFAM" id="SSF55874">
    <property type="entry name" value="ATPase domain of HSP90 chaperone/DNA topoisomerase II/histidine kinase"/>
    <property type="match status" value="1"/>
</dbReference>
<comment type="caution">
    <text evidence="11">The sequence shown here is derived from an EMBL/GenBank/DDBJ whole genome shotgun (WGS) entry which is preliminary data.</text>
</comment>
<dbReference type="Gene3D" id="3.30.565.10">
    <property type="entry name" value="Histidine kinase-like ATPase, C-terminal domain"/>
    <property type="match status" value="1"/>
</dbReference>
<evidence type="ECO:0000256" key="7">
    <source>
        <dbReference type="ARBA" id="ARBA00023012"/>
    </source>
</evidence>
<dbReference type="InterPro" id="IPR005467">
    <property type="entry name" value="His_kinase_dom"/>
</dbReference>
<dbReference type="InterPro" id="IPR000014">
    <property type="entry name" value="PAS"/>
</dbReference>
<dbReference type="Gene3D" id="3.30.450.20">
    <property type="entry name" value="PAS domain"/>
    <property type="match status" value="1"/>
</dbReference>
<dbReference type="InterPro" id="IPR004358">
    <property type="entry name" value="Sig_transdc_His_kin-like_C"/>
</dbReference>
<evidence type="ECO:0000313" key="11">
    <source>
        <dbReference type="EMBL" id="PCK30303.1"/>
    </source>
</evidence>
<keyword evidence="4" id="KW-0547">Nucleotide-binding</keyword>
<accession>A0A2A5JLH9</accession>
<dbReference type="InterPro" id="IPR036890">
    <property type="entry name" value="HATPase_C_sf"/>
</dbReference>
<dbReference type="InterPro" id="IPR003594">
    <property type="entry name" value="HATPase_dom"/>
</dbReference>
<reference evidence="12" key="1">
    <citation type="journal article" date="2019" name="Genome Announc.">
        <title>Draft Genome Sequence of Pseudoalteromonas piscicida Strain 36Y ROTHPW, an Hypersaline Seawater Isolate from the South Coast of Sonora, Mexico.</title>
        <authorList>
            <person name="Sanchez-Diaz R."/>
            <person name="Molina-Garza Z.J."/>
            <person name="Cruz-Suarez L.E."/>
            <person name="Selvin J."/>
            <person name="Kiran G.S."/>
            <person name="Ibarra-Gamez J.C."/>
            <person name="Gomez-Gil B."/>
            <person name="Galaviz-Silva L."/>
        </authorList>
    </citation>
    <scope>NUCLEOTIDE SEQUENCE [LARGE SCALE GENOMIC DNA]</scope>
    <source>
        <strain evidence="12">36Y_RITHPW</strain>
    </source>
</reference>
<dbReference type="PROSITE" id="PS50109">
    <property type="entry name" value="HIS_KIN"/>
    <property type="match status" value="1"/>
</dbReference>
<dbReference type="EC" id="2.7.13.3" evidence="2"/>
<gene>
    <name evidence="11" type="ORF">CEX98_18530</name>
</gene>
<evidence type="ECO:0000256" key="6">
    <source>
        <dbReference type="ARBA" id="ARBA00022840"/>
    </source>
</evidence>
<feature type="transmembrane region" description="Helical" evidence="8">
    <location>
        <begin position="37"/>
        <end position="55"/>
    </location>
</feature>
<keyword evidence="6" id="KW-0067">ATP-binding</keyword>
<dbReference type="OrthoDB" id="1931120at2"/>
<dbReference type="GO" id="GO:0005524">
    <property type="term" value="F:ATP binding"/>
    <property type="evidence" value="ECO:0007669"/>
    <property type="project" value="UniProtKB-KW"/>
</dbReference>
<name>A0A2A5JLH9_PSEO7</name>
<dbReference type="GO" id="GO:0000160">
    <property type="term" value="P:phosphorelay signal transduction system"/>
    <property type="evidence" value="ECO:0007669"/>
    <property type="project" value="UniProtKB-KW"/>
</dbReference>
<dbReference type="InterPro" id="IPR035965">
    <property type="entry name" value="PAS-like_dom_sf"/>
</dbReference>
<dbReference type="Pfam" id="PF13188">
    <property type="entry name" value="PAS_8"/>
    <property type="match status" value="1"/>
</dbReference>
<comment type="catalytic activity">
    <reaction evidence="1">
        <text>ATP + protein L-histidine = ADP + protein N-phospho-L-histidine.</text>
        <dbReference type="EC" id="2.7.13.3"/>
    </reaction>
</comment>
<evidence type="ECO:0000256" key="1">
    <source>
        <dbReference type="ARBA" id="ARBA00000085"/>
    </source>
</evidence>
<keyword evidence="5 11" id="KW-0418">Kinase</keyword>
<evidence type="ECO:0000256" key="2">
    <source>
        <dbReference type="ARBA" id="ARBA00012438"/>
    </source>
</evidence>